<feature type="compositionally biased region" description="Low complexity" evidence="6">
    <location>
        <begin position="270"/>
        <end position="290"/>
    </location>
</feature>
<feature type="region of interest" description="Disordered" evidence="6">
    <location>
        <begin position="348"/>
        <end position="449"/>
    </location>
</feature>
<feature type="compositionally biased region" description="Polar residues" evidence="6">
    <location>
        <begin position="308"/>
        <end position="318"/>
    </location>
</feature>
<dbReference type="EMBL" id="JAQPOK010000076">
    <property type="protein sequence ID" value="MDJ1179130.1"/>
    <property type="molecule type" value="Genomic_DNA"/>
</dbReference>
<dbReference type="InterPro" id="IPR017441">
    <property type="entry name" value="Protein_kinase_ATP_BS"/>
</dbReference>
<dbReference type="Pfam" id="PF00069">
    <property type="entry name" value="Pkinase"/>
    <property type="match status" value="1"/>
</dbReference>
<keyword evidence="4 5" id="KW-0067">ATP-binding</keyword>
<organism evidence="8 9">
    <name type="scientific">Roseofilum halophilum BLCC-M91</name>
    <dbReference type="NCBI Taxonomy" id="3022259"/>
    <lineage>
        <taxon>Bacteria</taxon>
        <taxon>Bacillati</taxon>
        <taxon>Cyanobacteriota</taxon>
        <taxon>Cyanophyceae</taxon>
        <taxon>Desertifilales</taxon>
        <taxon>Desertifilaceae</taxon>
        <taxon>Roseofilum</taxon>
        <taxon>Roseofilum halophilum</taxon>
    </lineage>
</organism>
<dbReference type="Gene3D" id="3.30.200.20">
    <property type="entry name" value="Phosphorylase Kinase, domain 1"/>
    <property type="match status" value="1"/>
</dbReference>
<evidence type="ECO:0000256" key="4">
    <source>
        <dbReference type="ARBA" id="ARBA00022840"/>
    </source>
</evidence>
<dbReference type="Proteomes" id="UP001231370">
    <property type="component" value="Unassembled WGS sequence"/>
</dbReference>
<dbReference type="PROSITE" id="PS50011">
    <property type="entry name" value="PROTEIN_KINASE_DOM"/>
    <property type="match status" value="1"/>
</dbReference>
<evidence type="ECO:0000256" key="2">
    <source>
        <dbReference type="ARBA" id="ARBA00022741"/>
    </source>
</evidence>
<feature type="binding site" evidence="5">
    <location>
        <position position="47"/>
    </location>
    <ligand>
        <name>ATP</name>
        <dbReference type="ChEBI" id="CHEBI:30616"/>
    </ligand>
</feature>
<keyword evidence="1" id="KW-0808">Transferase</keyword>
<feature type="compositionally biased region" description="Pro residues" evidence="6">
    <location>
        <begin position="355"/>
        <end position="442"/>
    </location>
</feature>
<evidence type="ECO:0000259" key="7">
    <source>
        <dbReference type="PROSITE" id="PS50011"/>
    </source>
</evidence>
<dbReference type="SUPFAM" id="SSF56112">
    <property type="entry name" value="Protein kinase-like (PK-like)"/>
    <property type="match status" value="1"/>
</dbReference>
<dbReference type="InterPro" id="IPR000719">
    <property type="entry name" value="Prot_kinase_dom"/>
</dbReference>
<evidence type="ECO:0000256" key="5">
    <source>
        <dbReference type="PROSITE-ProRule" id="PRU10141"/>
    </source>
</evidence>
<feature type="domain" description="Protein kinase" evidence="7">
    <location>
        <begin position="10"/>
        <end position="268"/>
    </location>
</feature>
<dbReference type="SMART" id="SM00220">
    <property type="entry name" value="S_TKc"/>
    <property type="match status" value="1"/>
</dbReference>
<evidence type="ECO:0000313" key="8">
    <source>
        <dbReference type="EMBL" id="MDJ1179130.1"/>
    </source>
</evidence>
<evidence type="ECO:0000256" key="6">
    <source>
        <dbReference type="SAM" id="MobiDB-lite"/>
    </source>
</evidence>
<dbReference type="RefSeq" id="WP_283762441.1">
    <property type="nucleotide sequence ID" value="NZ_JAQPOK010000076.1"/>
</dbReference>
<keyword evidence="3 8" id="KW-0418">Kinase</keyword>
<dbReference type="InterPro" id="IPR011009">
    <property type="entry name" value="Kinase-like_dom_sf"/>
</dbReference>
<keyword evidence="9" id="KW-1185">Reference proteome</keyword>
<evidence type="ECO:0000256" key="1">
    <source>
        <dbReference type="ARBA" id="ARBA00022679"/>
    </source>
</evidence>
<protein>
    <submittedName>
        <fullName evidence="8">Serine/threonine-protein kinase</fullName>
    </submittedName>
</protein>
<dbReference type="PROSITE" id="PS00107">
    <property type="entry name" value="PROTEIN_KINASE_ATP"/>
    <property type="match status" value="1"/>
</dbReference>
<dbReference type="InterPro" id="IPR008271">
    <property type="entry name" value="Ser/Thr_kinase_AS"/>
</dbReference>
<dbReference type="PANTHER" id="PTHR43289">
    <property type="entry name" value="MITOGEN-ACTIVATED PROTEIN KINASE KINASE KINASE 20-RELATED"/>
    <property type="match status" value="1"/>
</dbReference>
<feature type="region of interest" description="Disordered" evidence="6">
    <location>
        <begin position="270"/>
        <end position="320"/>
    </location>
</feature>
<evidence type="ECO:0000256" key="3">
    <source>
        <dbReference type="ARBA" id="ARBA00022777"/>
    </source>
</evidence>
<name>A0ABT7BIW9_9CYAN</name>
<accession>A0ABT7BIW9</accession>
<dbReference type="Gene3D" id="1.10.510.10">
    <property type="entry name" value="Transferase(Phosphotransferase) domain 1"/>
    <property type="match status" value="1"/>
</dbReference>
<evidence type="ECO:0000313" key="9">
    <source>
        <dbReference type="Proteomes" id="UP001231370"/>
    </source>
</evidence>
<proteinExistence type="predicted"/>
<reference evidence="8 9" key="1">
    <citation type="submission" date="2023-01" db="EMBL/GenBank/DDBJ databases">
        <title>Novel diversity within Roseofilum (Cyanobacteria; Desertifilaceae) from marine benthic mats with descriptions of four novel species.</title>
        <authorList>
            <person name="Wang Y."/>
            <person name="Berthold D.E."/>
            <person name="Hu J."/>
            <person name="Lefler F.W."/>
            <person name="Laughinghouse H.D. IV."/>
        </authorList>
    </citation>
    <scope>NUCLEOTIDE SEQUENCE [LARGE SCALE GENOMIC DNA]</scope>
    <source>
        <strain evidence="8 9">BLCC-M91</strain>
    </source>
</reference>
<gene>
    <name evidence="8" type="ORF">PJF56_09655</name>
</gene>
<dbReference type="PANTHER" id="PTHR43289:SF34">
    <property type="entry name" value="SERINE_THREONINE-PROTEIN KINASE YBDM-RELATED"/>
    <property type="match status" value="1"/>
</dbReference>
<keyword evidence="2 5" id="KW-0547">Nucleotide-binding</keyword>
<dbReference type="GO" id="GO:0016301">
    <property type="term" value="F:kinase activity"/>
    <property type="evidence" value="ECO:0007669"/>
    <property type="project" value="UniProtKB-KW"/>
</dbReference>
<dbReference type="CDD" id="cd14014">
    <property type="entry name" value="STKc_PknB_like"/>
    <property type="match status" value="1"/>
</dbReference>
<dbReference type="PROSITE" id="PS00108">
    <property type="entry name" value="PROTEIN_KINASE_ST"/>
    <property type="match status" value="1"/>
</dbReference>
<comment type="caution">
    <text evidence="8">The sequence shown here is derived from an EMBL/GenBank/DDBJ whole genome shotgun (WGS) entry which is preliminary data.</text>
</comment>
<sequence>MVKTLQGGKYTLDEELGQGGFGLTFKATHHYLHQVVVIKTLNQSIRKQPNFQEFVQKFQDEARRLALCVHPHIVRVSDFFTEDGMPYMVMDYIPGPTLAELVHPDRPLNEAVAIHYIRQIGAALEGVHQKGLLHRDIKPQNILLREGTQEVVLIDFGIAREYEQNSPQTHTSLVSEGYAPIEQYMRSQRRSAATDVYGLAATLYTLLTARIPIASILRDRHQMPSPRDLQPHLSPAINQAVLRGMALNAEDRPQTIPQWLQLLPQSSLTALPTTPQSTTPTPSSTSQAATIALVPPSPPHQSSPAASGTATPQTTTEPRPSVWLPIVGFVAIAALIGGVTATLQLANRPSDPIASPSPQPSPSPTPKPTPSPSPTPKPTPTPSPVPTPTPSPSPKPSPVPTPTPAPQPKPSPVPTPTPAPVPPPAPIPTPTPQPTEPSPPPVARGFPPGTSEAEVLEALGEPTQTTSGLWGTEAISYDLGKIQLGYLVDANSRQIRQTEVSFDPTIDRFISRVLVNGLLGSNAPLEVIDQFERVLQGQSQYYDFSHENFNGVIQLESDGRIYVGVWDKQLK</sequence>